<proteinExistence type="inferred from homology"/>
<dbReference type="NCBIfam" id="TIGR00299">
    <property type="entry name" value="nickel pincer cofactor biosynthesis protein LarC"/>
    <property type="match status" value="1"/>
</dbReference>
<dbReference type="PANTHER" id="PTHR36566">
    <property type="entry name" value="NICKEL INSERTION PROTEIN-RELATED"/>
    <property type="match status" value="1"/>
</dbReference>
<dbReference type="PANTHER" id="PTHR36566:SF1">
    <property type="entry name" value="PYRIDINIUM-3,5-BISTHIOCARBOXYLIC ACID MONONUCLEOTIDE NICKEL INSERTION PROTEIN"/>
    <property type="match status" value="1"/>
</dbReference>
<evidence type="ECO:0000313" key="4">
    <source>
        <dbReference type="Proteomes" id="UP001179121"/>
    </source>
</evidence>
<dbReference type="Gene3D" id="3.10.20.300">
    <property type="entry name" value="mk0293 like domain"/>
    <property type="match status" value="1"/>
</dbReference>
<sequence>MTMHLHFDCFSGISGDMMLGALVDGGLPVKDLRRGLASLGITGYEIRAKKVMRNVIQATKVDVVIHRSMKHPLTFRQILRLIEGSRLPARVKELGREVFTHIAEAESVVHGVPVEQVHFHEVGVVDSLVDVMGTLLGCQLLGVSRVTASPVNVGTGFEQSAHGTLPVPGPAVARLAQGVPIYSEGPRREFTTPTGIAVLRTLVEEFRALPPMSPTAVGYGAGEADPYGWPNVLRLFLGEVRDGAGADTESVFEIETNLDDLNPQVYETVMERLFAAGALDVTLAPVVMKRGRPGTVLTALANKDRTRQVADVMLRETTALGVRYREVAREVLPRTFQRVSTKYGPVRMKVASRNGVPIRAVPEYADCRALAERSGKPVREIMEEAIVTYHRKPARSPSGKRSQRKRA</sequence>
<reference evidence="3" key="1">
    <citation type="submission" date="2022-10" db="EMBL/GenBank/DDBJ databases">
        <authorList>
            <person name="Koch H."/>
        </authorList>
    </citation>
    <scope>NUCLEOTIDE SEQUENCE</scope>
    <source>
        <strain evidence="3">DNF</strain>
    </source>
</reference>
<dbReference type="InterPro" id="IPR002822">
    <property type="entry name" value="Ni_insertion"/>
</dbReference>
<dbReference type="KEGG" id="nti:DNFV4_00832"/>
<dbReference type="GO" id="GO:0016151">
    <property type="term" value="F:nickel cation binding"/>
    <property type="evidence" value="ECO:0007669"/>
    <property type="project" value="UniProtKB-UniRule"/>
</dbReference>
<dbReference type="RefSeq" id="WP_289267394.1">
    <property type="nucleotide sequence ID" value="NZ_OX365700.1"/>
</dbReference>
<evidence type="ECO:0000256" key="1">
    <source>
        <dbReference type="ARBA" id="ARBA00022596"/>
    </source>
</evidence>
<organism evidence="3 4">
    <name type="scientific">Nitrospira tepida</name>
    <dbReference type="NCBI Taxonomy" id="2973512"/>
    <lineage>
        <taxon>Bacteria</taxon>
        <taxon>Pseudomonadati</taxon>
        <taxon>Nitrospirota</taxon>
        <taxon>Nitrospiria</taxon>
        <taxon>Nitrospirales</taxon>
        <taxon>Nitrospiraceae</taxon>
        <taxon>Nitrospira</taxon>
    </lineage>
</organism>
<keyword evidence="4" id="KW-1185">Reference proteome</keyword>
<dbReference type="Pfam" id="PF01969">
    <property type="entry name" value="Ni_insertion"/>
    <property type="match status" value="1"/>
</dbReference>
<dbReference type="Gene3D" id="3.30.70.1380">
    <property type="entry name" value="Transcriptional regulatory protein pf0864 domain like"/>
    <property type="match status" value="1"/>
</dbReference>
<accession>A0AA86MWH5</accession>
<dbReference type="GO" id="GO:0016829">
    <property type="term" value="F:lyase activity"/>
    <property type="evidence" value="ECO:0007669"/>
    <property type="project" value="UniProtKB-UniRule"/>
</dbReference>
<dbReference type="AlphaFoldDB" id="A0AA86MWH5"/>
<keyword evidence="2" id="KW-0456">Lyase</keyword>
<dbReference type="HAMAP" id="MF_01074">
    <property type="entry name" value="LarC"/>
    <property type="match status" value="1"/>
</dbReference>
<comment type="similarity">
    <text evidence="2">Belongs to the LarC family.</text>
</comment>
<protein>
    <recommendedName>
        <fullName evidence="2">Putative nickel insertion protein</fullName>
    </recommendedName>
</protein>
<evidence type="ECO:0000313" key="3">
    <source>
        <dbReference type="EMBL" id="CAI4030404.1"/>
    </source>
</evidence>
<keyword evidence="1 2" id="KW-0533">Nickel</keyword>
<dbReference type="Proteomes" id="UP001179121">
    <property type="component" value="Chromosome"/>
</dbReference>
<gene>
    <name evidence="3" type="ORF">DNFV4_00832</name>
</gene>
<dbReference type="EMBL" id="OX365700">
    <property type="protein sequence ID" value="CAI4030404.1"/>
    <property type="molecule type" value="Genomic_DNA"/>
</dbReference>
<evidence type="ECO:0000256" key="2">
    <source>
        <dbReference type="HAMAP-Rule" id="MF_01074"/>
    </source>
</evidence>
<name>A0AA86MWH5_9BACT</name>